<dbReference type="CDD" id="cd14014">
    <property type="entry name" value="STKc_PknB_like"/>
    <property type="match status" value="1"/>
</dbReference>
<dbReference type="InterPro" id="IPR054470">
    <property type="entry name" value="FIMAH_dom"/>
</dbReference>
<sequence>MGRLLGARYRVDEEIGHGGMATVWSGRDLRLRRPVAVKILDPARFADTATRQRFWREAQAVAALPHPHIVAVYDVAVETEDAYVVMELVDGPSVHTLLQDGPLHRDQAVGIAVQTCAALAAAHSAGIVHRDVTAANLLVNSAGVVKVCDFGIAAWQEAAYPSLVAGTRGYTAPEQAAGGPVDARTDVFGLGCSLYAMLTGAPPPTGRDSAGVRDDLLRAGVPAPLAELTGRLTAADPGHRPASAEQVAAQLLTIGEALVPDPYTTAQLTDTLLNAPVSPAGTRPGTLVGVAAVPPPPPARPGPAARFAARRSGRPDRWLRPVLWGTAAVVAIVAGLMLIVLASAGSPPGNAAVAGPSNPPNAASANRPAAPPPSAARPTDPLAQLRQEIDRLARAGGIAGKDAAELRKQVQDIEKRLRRDGDGKAADEARDLLARLRDMRGDGDLPDSAFQVLEPIVDRLAGTLSDGA</sequence>
<feature type="transmembrane region" description="Helical" evidence="9">
    <location>
        <begin position="321"/>
        <end position="342"/>
    </location>
</feature>
<protein>
    <recommendedName>
        <fullName evidence="1">non-specific serine/threonine protein kinase</fullName>
        <ecNumber evidence="1">2.7.11.1</ecNumber>
    </recommendedName>
</protein>
<evidence type="ECO:0000256" key="7">
    <source>
        <dbReference type="PROSITE-ProRule" id="PRU10141"/>
    </source>
</evidence>
<organism evidence="11 12">
    <name type="scientific">Catellatospora citrea</name>
    <dbReference type="NCBI Taxonomy" id="53366"/>
    <lineage>
        <taxon>Bacteria</taxon>
        <taxon>Bacillati</taxon>
        <taxon>Actinomycetota</taxon>
        <taxon>Actinomycetes</taxon>
        <taxon>Micromonosporales</taxon>
        <taxon>Micromonosporaceae</taxon>
        <taxon>Catellatospora</taxon>
    </lineage>
</organism>
<accession>A0A8J3KPR6</accession>
<keyword evidence="5" id="KW-0418">Kinase</keyword>
<dbReference type="Pfam" id="PF22888">
    <property type="entry name" value="FIMAH"/>
    <property type="match status" value="1"/>
</dbReference>
<name>A0A8J3KPR6_9ACTN</name>
<dbReference type="Gene3D" id="3.30.200.20">
    <property type="entry name" value="Phosphorylase Kinase, domain 1"/>
    <property type="match status" value="1"/>
</dbReference>
<evidence type="ECO:0000256" key="8">
    <source>
        <dbReference type="SAM" id="MobiDB-lite"/>
    </source>
</evidence>
<dbReference type="AlphaFoldDB" id="A0A8J3KPR6"/>
<feature type="binding site" evidence="7">
    <location>
        <position position="38"/>
    </location>
    <ligand>
        <name>ATP</name>
        <dbReference type="ChEBI" id="CHEBI:30616"/>
    </ligand>
</feature>
<reference evidence="11 12" key="1">
    <citation type="submission" date="2021-01" db="EMBL/GenBank/DDBJ databases">
        <title>Whole genome shotgun sequence of Catellatospora citrea NBRC 14495.</title>
        <authorList>
            <person name="Komaki H."/>
            <person name="Tamura T."/>
        </authorList>
    </citation>
    <scope>NUCLEOTIDE SEQUENCE [LARGE SCALE GENOMIC DNA]</scope>
    <source>
        <strain evidence="11 12">NBRC 14495</strain>
    </source>
</reference>
<gene>
    <name evidence="11" type="ORF">Cci01nite_41930</name>
</gene>
<evidence type="ECO:0000313" key="12">
    <source>
        <dbReference type="Proteomes" id="UP000659904"/>
    </source>
</evidence>
<dbReference type="InterPro" id="IPR008266">
    <property type="entry name" value="Tyr_kinase_AS"/>
</dbReference>
<evidence type="ECO:0000256" key="5">
    <source>
        <dbReference type="ARBA" id="ARBA00022777"/>
    </source>
</evidence>
<proteinExistence type="predicted"/>
<dbReference type="RefSeq" id="WP_120318902.1">
    <property type="nucleotide sequence ID" value="NZ_BONH01000019.1"/>
</dbReference>
<feature type="compositionally biased region" description="Low complexity" evidence="8">
    <location>
        <begin position="348"/>
        <end position="368"/>
    </location>
</feature>
<evidence type="ECO:0000256" key="4">
    <source>
        <dbReference type="ARBA" id="ARBA00022741"/>
    </source>
</evidence>
<evidence type="ECO:0000256" key="2">
    <source>
        <dbReference type="ARBA" id="ARBA00022527"/>
    </source>
</evidence>
<dbReference type="PROSITE" id="PS00107">
    <property type="entry name" value="PROTEIN_KINASE_ATP"/>
    <property type="match status" value="1"/>
</dbReference>
<dbReference type="PANTHER" id="PTHR43289:SF6">
    <property type="entry name" value="SERINE_THREONINE-PROTEIN KINASE NEKL-3"/>
    <property type="match status" value="1"/>
</dbReference>
<evidence type="ECO:0000259" key="10">
    <source>
        <dbReference type="PROSITE" id="PS50011"/>
    </source>
</evidence>
<dbReference type="PROSITE" id="PS00109">
    <property type="entry name" value="PROTEIN_KINASE_TYR"/>
    <property type="match status" value="1"/>
</dbReference>
<dbReference type="SUPFAM" id="SSF56112">
    <property type="entry name" value="Protein kinase-like (PK-like)"/>
    <property type="match status" value="1"/>
</dbReference>
<feature type="region of interest" description="Disordered" evidence="8">
    <location>
        <begin position="348"/>
        <end position="379"/>
    </location>
</feature>
<keyword evidence="9" id="KW-1133">Transmembrane helix</keyword>
<dbReference type="PANTHER" id="PTHR43289">
    <property type="entry name" value="MITOGEN-ACTIVATED PROTEIN KINASE KINASE KINASE 20-RELATED"/>
    <property type="match status" value="1"/>
</dbReference>
<keyword evidence="12" id="KW-1185">Reference proteome</keyword>
<keyword evidence="9" id="KW-0472">Membrane</keyword>
<dbReference type="InterPro" id="IPR011009">
    <property type="entry name" value="Kinase-like_dom_sf"/>
</dbReference>
<evidence type="ECO:0000256" key="1">
    <source>
        <dbReference type="ARBA" id="ARBA00012513"/>
    </source>
</evidence>
<dbReference type="InterPro" id="IPR000719">
    <property type="entry name" value="Prot_kinase_dom"/>
</dbReference>
<dbReference type="EMBL" id="BONH01000019">
    <property type="protein sequence ID" value="GIF99099.1"/>
    <property type="molecule type" value="Genomic_DNA"/>
</dbReference>
<keyword evidence="9" id="KW-0812">Transmembrane</keyword>
<comment type="caution">
    <text evidence="11">The sequence shown here is derived from an EMBL/GenBank/DDBJ whole genome shotgun (WGS) entry which is preliminary data.</text>
</comment>
<dbReference type="EC" id="2.7.11.1" evidence="1"/>
<dbReference type="PROSITE" id="PS50011">
    <property type="entry name" value="PROTEIN_KINASE_DOM"/>
    <property type="match status" value="1"/>
</dbReference>
<keyword evidence="2" id="KW-0723">Serine/threonine-protein kinase</keyword>
<dbReference type="Gene3D" id="1.10.510.10">
    <property type="entry name" value="Transferase(Phosphotransferase) domain 1"/>
    <property type="match status" value="1"/>
</dbReference>
<evidence type="ECO:0000256" key="9">
    <source>
        <dbReference type="SAM" id="Phobius"/>
    </source>
</evidence>
<keyword evidence="4 7" id="KW-0547">Nucleotide-binding</keyword>
<dbReference type="GO" id="GO:0005524">
    <property type="term" value="F:ATP binding"/>
    <property type="evidence" value="ECO:0007669"/>
    <property type="project" value="UniProtKB-UniRule"/>
</dbReference>
<evidence type="ECO:0000256" key="3">
    <source>
        <dbReference type="ARBA" id="ARBA00022679"/>
    </source>
</evidence>
<keyword evidence="6 7" id="KW-0067">ATP-binding</keyword>
<dbReference type="Proteomes" id="UP000659904">
    <property type="component" value="Unassembled WGS sequence"/>
</dbReference>
<dbReference type="InterPro" id="IPR017441">
    <property type="entry name" value="Protein_kinase_ATP_BS"/>
</dbReference>
<evidence type="ECO:0000256" key="6">
    <source>
        <dbReference type="ARBA" id="ARBA00022840"/>
    </source>
</evidence>
<evidence type="ECO:0000313" key="11">
    <source>
        <dbReference type="EMBL" id="GIF99099.1"/>
    </source>
</evidence>
<dbReference type="Pfam" id="PF00069">
    <property type="entry name" value="Pkinase"/>
    <property type="match status" value="1"/>
</dbReference>
<feature type="domain" description="Protein kinase" evidence="10">
    <location>
        <begin position="9"/>
        <end position="252"/>
    </location>
</feature>
<dbReference type="GO" id="GO:0004674">
    <property type="term" value="F:protein serine/threonine kinase activity"/>
    <property type="evidence" value="ECO:0007669"/>
    <property type="project" value="UniProtKB-KW"/>
</dbReference>
<keyword evidence="3" id="KW-0808">Transferase</keyword>